<protein>
    <recommendedName>
        <fullName evidence="4">Integral membrane protein</fullName>
    </recommendedName>
</protein>
<feature type="transmembrane region" description="Helical" evidence="1">
    <location>
        <begin position="30"/>
        <end position="53"/>
    </location>
</feature>
<comment type="caution">
    <text evidence="2">The sequence shown here is derived from an EMBL/GenBank/DDBJ whole genome shotgun (WGS) entry which is preliminary data.</text>
</comment>
<dbReference type="EMBL" id="JAKNSF020000001">
    <property type="protein sequence ID" value="KAK7742712.1"/>
    <property type="molecule type" value="Genomic_DNA"/>
</dbReference>
<evidence type="ECO:0008006" key="4">
    <source>
        <dbReference type="Google" id="ProtNLM"/>
    </source>
</evidence>
<dbReference type="Proteomes" id="UP001430848">
    <property type="component" value="Unassembled WGS sequence"/>
</dbReference>
<gene>
    <name evidence="2" type="ORF">SLS63_000277</name>
</gene>
<organism evidence="2 3">
    <name type="scientific">Diaporthe eres</name>
    <name type="common">Phomopsis oblonga</name>
    <dbReference type="NCBI Taxonomy" id="83184"/>
    <lineage>
        <taxon>Eukaryota</taxon>
        <taxon>Fungi</taxon>
        <taxon>Dikarya</taxon>
        <taxon>Ascomycota</taxon>
        <taxon>Pezizomycotina</taxon>
        <taxon>Sordariomycetes</taxon>
        <taxon>Sordariomycetidae</taxon>
        <taxon>Diaporthales</taxon>
        <taxon>Diaporthaceae</taxon>
        <taxon>Diaporthe</taxon>
        <taxon>Diaporthe eres species complex</taxon>
    </lineage>
</organism>
<evidence type="ECO:0000256" key="1">
    <source>
        <dbReference type="SAM" id="Phobius"/>
    </source>
</evidence>
<reference evidence="2 3" key="1">
    <citation type="submission" date="2024-02" db="EMBL/GenBank/DDBJ databases">
        <title>De novo assembly and annotation of 12 fungi associated with fruit tree decline syndrome in Ontario, Canada.</title>
        <authorList>
            <person name="Sulman M."/>
            <person name="Ellouze W."/>
            <person name="Ilyukhin E."/>
        </authorList>
    </citation>
    <scope>NUCLEOTIDE SEQUENCE [LARGE SCALE GENOMIC DNA]</scope>
    <source>
        <strain evidence="2 3">M169</strain>
    </source>
</reference>
<sequence length="429" mass="48357">MPGLDSDFRGKSTKCRTQLGTANLSSTKRTIALCLIYLGLLAAVAFHGCILAYQITAVTKRVTHTDDSTPEFALYKNSLFESCSKNTAAEVDCALIEVDLTGGSLTRQWIEDHRMEKEDNYFMSRPDYRVYSSPENGPQVSITYTWCELTSCLEGFKVIPSTPRDSAYGFTAMKAWSYLTMTALLVLLELRKMLFRPEKCKGIGATHWLELGLATLARDPDGAEPVSLDEWIVTWALVASLDFHPWRCSHPDSKSRKVIRWALHLVLFAQWCTTIHAFRLQDRKVFQRNPVLLSDNDETSLMFYKIPAGIALAVYPLSLVWLAARLLLGTSYWTPQKLKEWFGEGGVDRMSSIVRLFVALLFGYLGLCYAIVIFTSPSLSFDFDNPGGAATLAYDLGCRAVHVGVSPRYYYLDIEYGRALRIARMWFNA</sequence>
<evidence type="ECO:0000313" key="2">
    <source>
        <dbReference type="EMBL" id="KAK7742712.1"/>
    </source>
</evidence>
<keyword evidence="1" id="KW-0812">Transmembrane</keyword>
<keyword evidence="1" id="KW-1133">Transmembrane helix</keyword>
<feature type="transmembrane region" description="Helical" evidence="1">
    <location>
        <begin position="310"/>
        <end position="333"/>
    </location>
</feature>
<proteinExistence type="predicted"/>
<keyword evidence="3" id="KW-1185">Reference proteome</keyword>
<keyword evidence="1" id="KW-0472">Membrane</keyword>
<feature type="transmembrane region" description="Helical" evidence="1">
    <location>
        <begin position="353"/>
        <end position="374"/>
    </location>
</feature>
<feature type="transmembrane region" description="Helical" evidence="1">
    <location>
        <begin position="258"/>
        <end position="278"/>
    </location>
</feature>
<accession>A0ABR1PQX3</accession>
<evidence type="ECO:0000313" key="3">
    <source>
        <dbReference type="Proteomes" id="UP001430848"/>
    </source>
</evidence>
<name>A0ABR1PQX3_DIAER</name>